<dbReference type="EMBL" id="UGGQ01000006">
    <property type="protein sequence ID" value="STO16528.1"/>
    <property type="molecule type" value="Genomic_DNA"/>
</dbReference>
<evidence type="ECO:0000313" key="11">
    <source>
        <dbReference type="EMBL" id="NMW93107.1"/>
    </source>
</evidence>
<dbReference type="AlphaFoldDB" id="A0A2X1RH99"/>
<keyword evidence="2 12" id="KW-0808">Transferase</keyword>
<dbReference type="InterPro" id="IPR006204">
    <property type="entry name" value="GHMP_kinase_N_dom"/>
</dbReference>
<dbReference type="SUPFAM" id="SSF55060">
    <property type="entry name" value="GHMP Kinase, C-terminal domain"/>
    <property type="match status" value="1"/>
</dbReference>
<comment type="similarity">
    <text evidence="1">Belongs to the GHMP kinase family. GalK subfamily.</text>
</comment>
<dbReference type="PROSITE" id="PS00106">
    <property type="entry name" value="GALACTOKINASE"/>
    <property type="match status" value="1"/>
</dbReference>
<dbReference type="Proteomes" id="UP000582487">
    <property type="component" value="Unassembled WGS sequence"/>
</dbReference>
<accession>A0A2X1RH99</accession>
<gene>
    <name evidence="12" type="primary">galK</name>
    <name evidence="11" type="ORF">HHJ74_05280</name>
    <name evidence="12" type="ORF">NCTC11819_01096</name>
</gene>
<protein>
    <recommendedName>
        <fullName evidence="7">Galactokinase</fullName>
        <ecNumber evidence="7">2.7.1.6</ecNumber>
    </recommendedName>
</protein>
<dbReference type="Proteomes" id="UP000255284">
    <property type="component" value="Unassembled WGS sequence"/>
</dbReference>
<feature type="domain" description="GHMP kinase N-terminal" evidence="8">
    <location>
        <begin position="129"/>
        <end position="212"/>
    </location>
</feature>
<dbReference type="InterPro" id="IPR000705">
    <property type="entry name" value="Galactokinase"/>
</dbReference>
<evidence type="ECO:0000256" key="6">
    <source>
        <dbReference type="ARBA" id="ARBA00023144"/>
    </source>
</evidence>
<evidence type="ECO:0000259" key="10">
    <source>
        <dbReference type="Pfam" id="PF10509"/>
    </source>
</evidence>
<evidence type="ECO:0000313" key="13">
    <source>
        <dbReference type="Proteomes" id="UP000255284"/>
    </source>
</evidence>
<dbReference type="NCBIfam" id="TIGR00131">
    <property type="entry name" value="gal_kin"/>
    <property type="match status" value="1"/>
</dbReference>
<dbReference type="InterPro" id="IPR006203">
    <property type="entry name" value="GHMP_knse_ATP-bd_CS"/>
</dbReference>
<dbReference type="GO" id="GO:0006012">
    <property type="term" value="P:galactose metabolic process"/>
    <property type="evidence" value="ECO:0007669"/>
    <property type="project" value="UniProtKB-UniRule"/>
</dbReference>
<feature type="domain" description="GHMP kinase C-terminal" evidence="9">
    <location>
        <begin position="364"/>
        <end position="431"/>
    </location>
</feature>
<dbReference type="Pfam" id="PF10509">
    <property type="entry name" value="GalKase_gal_bdg"/>
    <property type="match status" value="1"/>
</dbReference>
<keyword evidence="4 12" id="KW-0418">Kinase</keyword>
<evidence type="ECO:0000256" key="3">
    <source>
        <dbReference type="ARBA" id="ARBA00022741"/>
    </source>
</evidence>
<dbReference type="PRINTS" id="PR00959">
    <property type="entry name" value="MEVGALKINASE"/>
</dbReference>
<dbReference type="SUPFAM" id="SSF54211">
    <property type="entry name" value="Ribosomal protein S5 domain 2-like"/>
    <property type="match status" value="1"/>
</dbReference>
<dbReference type="PANTHER" id="PTHR10457:SF7">
    <property type="entry name" value="GALACTOKINASE-RELATED"/>
    <property type="match status" value="1"/>
</dbReference>
<dbReference type="InterPro" id="IPR019741">
    <property type="entry name" value="Galactokinase_CS"/>
</dbReference>
<dbReference type="InterPro" id="IPR013750">
    <property type="entry name" value="GHMP_kinase_C_dom"/>
</dbReference>
<dbReference type="InterPro" id="IPR014721">
    <property type="entry name" value="Ribsml_uS5_D2-typ_fold_subgr"/>
</dbReference>
<dbReference type="PIRSF" id="PIRSF000530">
    <property type="entry name" value="Galactokinase"/>
    <property type="match status" value="1"/>
</dbReference>
<dbReference type="InterPro" id="IPR006206">
    <property type="entry name" value="Mevalonate/galactokinase"/>
</dbReference>
<dbReference type="PANTHER" id="PTHR10457">
    <property type="entry name" value="MEVALONATE KINASE/GALACTOKINASE"/>
    <property type="match status" value="1"/>
</dbReference>
<evidence type="ECO:0000256" key="7">
    <source>
        <dbReference type="NCBIfam" id="TIGR00131"/>
    </source>
</evidence>
<dbReference type="Pfam" id="PF00288">
    <property type="entry name" value="GHMP_kinases_N"/>
    <property type="match status" value="1"/>
</dbReference>
<dbReference type="RefSeq" id="WP_004013778.1">
    <property type="nucleotide sequence ID" value="NZ_CAMPUA010000001.1"/>
</dbReference>
<dbReference type="EMBL" id="JABCUV010000005">
    <property type="protein sequence ID" value="NMW93107.1"/>
    <property type="molecule type" value="Genomic_DNA"/>
</dbReference>
<dbReference type="InterPro" id="IPR020568">
    <property type="entry name" value="Ribosomal_Su5_D2-typ_SF"/>
</dbReference>
<proteinExistence type="inferred from homology"/>
<keyword evidence="6" id="KW-0299">Galactose metabolism</keyword>
<evidence type="ECO:0000256" key="5">
    <source>
        <dbReference type="ARBA" id="ARBA00022840"/>
    </source>
</evidence>
<organism evidence="12 13">
    <name type="scientific">Mobiluncus mulieris</name>
    <dbReference type="NCBI Taxonomy" id="2052"/>
    <lineage>
        <taxon>Bacteria</taxon>
        <taxon>Bacillati</taxon>
        <taxon>Actinomycetota</taxon>
        <taxon>Actinomycetes</taxon>
        <taxon>Actinomycetales</taxon>
        <taxon>Actinomycetaceae</taxon>
        <taxon>Mobiluncus</taxon>
    </lineage>
</organism>
<evidence type="ECO:0000256" key="4">
    <source>
        <dbReference type="ARBA" id="ARBA00022777"/>
    </source>
</evidence>
<keyword evidence="5" id="KW-0067">ATP-binding</keyword>
<dbReference type="Gene3D" id="3.30.230.10">
    <property type="match status" value="1"/>
</dbReference>
<dbReference type="Pfam" id="PF08544">
    <property type="entry name" value="GHMP_kinases_C"/>
    <property type="match status" value="1"/>
</dbReference>
<evidence type="ECO:0000256" key="1">
    <source>
        <dbReference type="ARBA" id="ARBA00006566"/>
    </source>
</evidence>
<dbReference type="GO" id="GO:0005829">
    <property type="term" value="C:cytosol"/>
    <property type="evidence" value="ECO:0007669"/>
    <property type="project" value="TreeGrafter"/>
</dbReference>
<dbReference type="EC" id="2.7.1.6" evidence="7"/>
<dbReference type="OrthoDB" id="250531at2"/>
<comment type="caution">
    <text evidence="12">The sequence shown here is derived from an EMBL/GenBank/DDBJ whole genome shotgun (WGS) entry which is preliminary data.</text>
</comment>
<reference evidence="12 13" key="1">
    <citation type="submission" date="2018-06" db="EMBL/GenBank/DDBJ databases">
        <authorList>
            <consortium name="Pathogen Informatics"/>
            <person name="Doyle S."/>
        </authorList>
    </citation>
    <scope>NUCLEOTIDE SEQUENCE [LARGE SCALE GENOMIC DNA]</scope>
    <source>
        <strain evidence="12 13">NCTC11819</strain>
    </source>
</reference>
<keyword evidence="3" id="KW-0547">Nucleotide-binding</keyword>
<dbReference type="InterPro" id="IPR036554">
    <property type="entry name" value="GHMP_kinase_C_sf"/>
</dbReference>
<reference evidence="11 14" key="2">
    <citation type="submission" date="2020-04" db="EMBL/GenBank/DDBJ databases">
        <title>Antimicrobial susceptibility and clonality of vaginal-derived multi-drug resistant Mobiluncus isolates in China.</title>
        <authorList>
            <person name="Zhang X."/>
        </authorList>
    </citation>
    <scope>NUCLEOTIDE SEQUENCE [LARGE SCALE GENOMIC DNA]</scope>
    <source>
        <strain evidence="11 14">7</strain>
    </source>
</reference>
<dbReference type="InterPro" id="IPR019539">
    <property type="entry name" value="GalKase_N"/>
</dbReference>
<dbReference type="PROSITE" id="PS00627">
    <property type="entry name" value="GHMP_KINASES_ATP"/>
    <property type="match status" value="1"/>
</dbReference>
<feature type="domain" description="Galactokinase N-terminal" evidence="10">
    <location>
        <begin position="25"/>
        <end position="73"/>
    </location>
</feature>
<evidence type="ECO:0000313" key="12">
    <source>
        <dbReference type="EMBL" id="STO16528.1"/>
    </source>
</evidence>
<dbReference type="GO" id="GO:0004335">
    <property type="term" value="F:galactokinase activity"/>
    <property type="evidence" value="ECO:0007669"/>
    <property type="project" value="UniProtKB-UniRule"/>
</dbReference>
<evidence type="ECO:0000313" key="14">
    <source>
        <dbReference type="Proteomes" id="UP000582487"/>
    </source>
</evidence>
<sequence length="464" mass="48270">MNTVLDPQFAVPYAPHEGATRAAKLFHLAFADKPAGTYRAPGRVNVIGEHTDYNGGVALPLALPHATYAAMRPRSDRRMRVVSAQMSQPIDLDLDELSQSLTDASRDDGSRVFTGPGAYVGGTVLGLEDVLNRVGEFPGFDVAIDSCVPLGAGLSSSAALECAVAVGVDDLLTLGLSDTVAGRHVLLDAGRRAENFYVGAPTGGLDQAAALLCSPGHVILLDCRTLDAEPVEFDLAARGLELLVIDTKAHHDLADGQYAKRRHSCEVAAAALGVEFLGDLLADSGVKASSPAMSTGLDSPGGIPRASAVGSPAKFAEILSRLHTALGDSPTAAEVHRCTRHVLTEIQRTRDFVAELRGAWNPEVLGDLMNASHESLRYDYQVTCAELDTAVEAARQAGAYGARMTGGGFGGCAIALVKQEAVEPVVQEVAGTFASAGFDAPAFLLSEPAAAAAAVQVSAPLRVP</sequence>
<evidence type="ECO:0000256" key="2">
    <source>
        <dbReference type="ARBA" id="ARBA00022679"/>
    </source>
</evidence>
<dbReference type="PRINTS" id="PR00473">
    <property type="entry name" value="GALCTOKINASE"/>
</dbReference>
<name>A0A2X1RH99_9ACTO</name>
<evidence type="ECO:0000259" key="9">
    <source>
        <dbReference type="Pfam" id="PF08544"/>
    </source>
</evidence>
<dbReference type="Gene3D" id="3.30.70.890">
    <property type="entry name" value="GHMP kinase, C-terminal domain"/>
    <property type="match status" value="1"/>
</dbReference>
<dbReference type="GO" id="GO:0005524">
    <property type="term" value="F:ATP binding"/>
    <property type="evidence" value="ECO:0007669"/>
    <property type="project" value="UniProtKB-UniRule"/>
</dbReference>
<dbReference type="GeneID" id="61168829"/>
<keyword evidence="6" id="KW-0119">Carbohydrate metabolism</keyword>
<evidence type="ECO:0000259" key="8">
    <source>
        <dbReference type="Pfam" id="PF00288"/>
    </source>
</evidence>